<dbReference type="Proteomes" id="UP000789759">
    <property type="component" value="Unassembled WGS sequence"/>
</dbReference>
<evidence type="ECO:0000313" key="2">
    <source>
        <dbReference type="Proteomes" id="UP000789759"/>
    </source>
</evidence>
<accession>A0A9N8ZJV3</accession>
<evidence type="ECO:0000313" key="1">
    <source>
        <dbReference type="EMBL" id="CAG8498003.1"/>
    </source>
</evidence>
<name>A0A9N8ZJV3_9GLOM</name>
<dbReference type="EMBL" id="CAJVQA010000974">
    <property type="protein sequence ID" value="CAG8498003.1"/>
    <property type="molecule type" value="Genomic_DNA"/>
</dbReference>
<dbReference type="AlphaFoldDB" id="A0A9N8ZJV3"/>
<gene>
    <name evidence="1" type="ORF">CPELLU_LOCUS2310</name>
</gene>
<dbReference type="OrthoDB" id="2358498at2759"/>
<comment type="caution">
    <text evidence="1">The sequence shown here is derived from an EMBL/GenBank/DDBJ whole genome shotgun (WGS) entry which is preliminary data.</text>
</comment>
<protein>
    <submittedName>
        <fullName evidence="1">21902_t:CDS:1</fullName>
    </submittedName>
</protein>
<reference evidence="1" key="1">
    <citation type="submission" date="2021-06" db="EMBL/GenBank/DDBJ databases">
        <authorList>
            <person name="Kallberg Y."/>
            <person name="Tangrot J."/>
            <person name="Rosling A."/>
        </authorList>
    </citation>
    <scope>NUCLEOTIDE SEQUENCE</scope>
    <source>
        <strain evidence="1">FL966</strain>
    </source>
</reference>
<sequence length="322" mass="36632">MTSIFCAISFIKSVSGSNKCRIGSAIYRTAIDEFMEYKFKAFYSEESSLIKELTEKTIIMIIGRFAFEDKLNVTISQSVTLRIQTAQDEPNIYDLPIAPAFGIFSAPIQDPSEPYENKAIFRLKKDVYNSVNRKNTNLSVICKYDPRGHHSSVAEASKCRSIFSVAGELVFVEKSVFVLCDAIEWNYKTQENFESPSNKMEHLKNKRARDEELAKIAKIFNSKKKNRSNTHEDILRSETALNNIRAEENEKNSIIGTLSNNYNDSTQMNNNVTNESIHNTNTINKQDNLYVNIDCSQVTNNLDNQDVKHSITIIEIEDSDTS</sequence>
<proteinExistence type="predicted"/>
<keyword evidence="2" id="KW-1185">Reference proteome</keyword>
<organism evidence="1 2">
    <name type="scientific">Cetraspora pellucida</name>
    <dbReference type="NCBI Taxonomy" id="1433469"/>
    <lineage>
        <taxon>Eukaryota</taxon>
        <taxon>Fungi</taxon>
        <taxon>Fungi incertae sedis</taxon>
        <taxon>Mucoromycota</taxon>
        <taxon>Glomeromycotina</taxon>
        <taxon>Glomeromycetes</taxon>
        <taxon>Diversisporales</taxon>
        <taxon>Gigasporaceae</taxon>
        <taxon>Cetraspora</taxon>
    </lineage>
</organism>